<dbReference type="EMBL" id="KB742773">
    <property type="protein sequence ID" value="EOB04641.1"/>
    <property type="molecule type" value="Genomic_DNA"/>
</dbReference>
<gene>
    <name evidence="1" type="ORF">Anapl_02777</name>
</gene>
<sequence length="139" mass="15313">MKSFSLSQPTALWADLARYSLYPWVPRDLLTSAGVVMELQSTCKREEFGLCCSEKVSSLQIEVEKTVTKKALESVYGNAVVLIADGERVKELNWGPNLQFPGQTPSNSELLKSQVFCDCEKPNPDLQDIIVLTAGDSLG</sequence>
<accession>R0K3J2</accession>
<evidence type="ECO:0000313" key="2">
    <source>
        <dbReference type="Proteomes" id="UP000296049"/>
    </source>
</evidence>
<evidence type="ECO:0000313" key="1">
    <source>
        <dbReference type="EMBL" id="EOB04641.1"/>
    </source>
</evidence>
<protein>
    <submittedName>
        <fullName evidence="1">Uncharacterized protein</fullName>
    </submittedName>
</protein>
<organism evidence="1 2">
    <name type="scientific">Anas platyrhynchos</name>
    <name type="common">Mallard</name>
    <name type="synonym">Anas boschas</name>
    <dbReference type="NCBI Taxonomy" id="8839"/>
    <lineage>
        <taxon>Eukaryota</taxon>
        <taxon>Metazoa</taxon>
        <taxon>Chordata</taxon>
        <taxon>Craniata</taxon>
        <taxon>Vertebrata</taxon>
        <taxon>Euteleostomi</taxon>
        <taxon>Archelosauria</taxon>
        <taxon>Archosauria</taxon>
        <taxon>Dinosauria</taxon>
        <taxon>Saurischia</taxon>
        <taxon>Theropoda</taxon>
        <taxon>Coelurosauria</taxon>
        <taxon>Aves</taxon>
        <taxon>Neognathae</taxon>
        <taxon>Galloanserae</taxon>
        <taxon>Anseriformes</taxon>
        <taxon>Anatidae</taxon>
        <taxon>Anatinae</taxon>
        <taxon>Anas</taxon>
    </lineage>
</organism>
<keyword evidence="2" id="KW-1185">Reference proteome</keyword>
<dbReference type="AlphaFoldDB" id="R0K3J2"/>
<reference evidence="2" key="1">
    <citation type="journal article" date="2013" name="Nat. Genet.">
        <title>The duck genome and transcriptome provide insight into an avian influenza virus reservoir species.</title>
        <authorList>
            <person name="Huang Y."/>
            <person name="Li Y."/>
            <person name="Burt D.W."/>
            <person name="Chen H."/>
            <person name="Zhang Y."/>
            <person name="Qian W."/>
            <person name="Kim H."/>
            <person name="Gan S."/>
            <person name="Zhao Y."/>
            <person name="Li J."/>
            <person name="Yi K."/>
            <person name="Feng H."/>
            <person name="Zhu P."/>
            <person name="Li B."/>
            <person name="Liu Q."/>
            <person name="Fairley S."/>
            <person name="Magor K.E."/>
            <person name="Du Z."/>
            <person name="Hu X."/>
            <person name="Goodman L."/>
            <person name="Tafer H."/>
            <person name="Vignal A."/>
            <person name="Lee T."/>
            <person name="Kim K.W."/>
            <person name="Sheng Z."/>
            <person name="An Y."/>
            <person name="Searle S."/>
            <person name="Herrero J."/>
            <person name="Groenen M.A."/>
            <person name="Crooijmans R.P."/>
            <person name="Faraut T."/>
            <person name="Cai Q."/>
            <person name="Webster R.G."/>
            <person name="Aldridge J.R."/>
            <person name="Warren W.C."/>
            <person name="Bartschat S."/>
            <person name="Kehr S."/>
            <person name="Marz M."/>
            <person name="Stadler P.F."/>
            <person name="Smith J."/>
            <person name="Kraus R.H."/>
            <person name="Zhao Y."/>
            <person name="Ren L."/>
            <person name="Fei J."/>
            <person name="Morisson M."/>
            <person name="Kaiser P."/>
            <person name="Griffin D.K."/>
            <person name="Rao M."/>
            <person name="Pitel F."/>
            <person name="Wang J."/>
            <person name="Li N."/>
        </authorList>
    </citation>
    <scope>NUCLEOTIDE SEQUENCE [LARGE SCALE GENOMIC DNA]</scope>
</reference>
<proteinExistence type="predicted"/>
<dbReference type="Proteomes" id="UP000296049">
    <property type="component" value="Unassembled WGS sequence"/>
</dbReference>
<name>R0K3J2_ANAPL</name>